<accession>A0AAV7QT28</accession>
<reference evidence="2" key="1">
    <citation type="journal article" date="2022" name="bioRxiv">
        <title>Sequencing and chromosome-scale assembly of the giantPleurodeles waltlgenome.</title>
        <authorList>
            <person name="Brown T."/>
            <person name="Elewa A."/>
            <person name="Iarovenko S."/>
            <person name="Subramanian E."/>
            <person name="Araus A.J."/>
            <person name="Petzold A."/>
            <person name="Susuki M."/>
            <person name="Suzuki K.-i.T."/>
            <person name="Hayashi T."/>
            <person name="Toyoda A."/>
            <person name="Oliveira C."/>
            <person name="Osipova E."/>
            <person name="Leigh N.D."/>
            <person name="Simon A."/>
            <person name="Yun M.H."/>
        </authorList>
    </citation>
    <scope>NUCLEOTIDE SEQUENCE</scope>
    <source>
        <strain evidence="2">20211129_DDA</strain>
        <tissue evidence="2">Liver</tissue>
    </source>
</reference>
<gene>
    <name evidence="2" type="ORF">NDU88_008531</name>
</gene>
<proteinExistence type="predicted"/>
<dbReference type="AlphaFoldDB" id="A0AAV7QT28"/>
<feature type="region of interest" description="Disordered" evidence="1">
    <location>
        <begin position="1"/>
        <end position="22"/>
    </location>
</feature>
<sequence>MKSWEFWEGEHGGLRGGGSPLERLPTIPWEARHRRVSLQMCLPAFGGTGIRSALLEQEGEAPGGRLRHWERAALEFRRNVHDQKAGSVGTNVKQQLPRSEVLVVVLEELRVPECETQ</sequence>
<evidence type="ECO:0000256" key="1">
    <source>
        <dbReference type="SAM" id="MobiDB-lite"/>
    </source>
</evidence>
<name>A0AAV7QT28_PLEWA</name>
<dbReference type="Proteomes" id="UP001066276">
    <property type="component" value="Chromosome 6"/>
</dbReference>
<organism evidence="2 3">
    <name type="scientific">Pleurodeles waltl</name>
    <name type="common">Iberian ribbed newt</name>
    <dbReference type="NCBI Taxonomy" id="8319"/>
    <lineage>
        <taxon>Eukaryota</taxon>
        <taxon>Metazoa</taxon>
        <taxon>Chordata</taxon>
        <taxon>Craniata</taxon>
        <taxon>Vertebrata</taxon>
        <taxon>Euteleostomi</taxon>
        <taxon>Amphibia</taxon>
        <taxon>Batrachia</taxon>
        <taxon>Caudata</taxon>
        <taxon>Salamandroidea</taxon>
        <taxon>Salamandridae</taxon>
        <taxon>Pleurodelinae</taxon>
        <taxon>Pleurodeles</taxon>
    </lineage>
</organism>
<dbReference type="EMBL" id="JANPWB010000010">
    <property type="protein sequence ID" value="KAJ1142204.1"/>
    <property type="molecule type" value="Genomic_DNA"/>
</dbReference>
<evidence type="ECO:0000313" key="3">
    <source>
        <dbReference type="Proteomes" id="UP001066276"/>
    </source>
</evidence>
<protein>
    <submittedName>
        <fullName evidence="2">Uncharacterized protein</fullName>
    </submittedName>
</protein>
<keyword evidence="3" id="KW-1185">Reference proteome</keyword>
<evidence type="ECO:0000313" key="2">
    <source>
        <dbReference type="EMBL" id="KAJ1142204.1"/>
    </source>
</evidence>
<comment type="caution">
    <text evidence="2">The sequence shown here is derived from an EMBL/GenBank/DDBJ whole genome shotgun (WGS) entry which is preliminary data.</text>
</comment>